<keyword evidence="4" id="KW-1185">Reference proteome</keyword>
<gene>
    <name evidence="3" type="ORF">RFI_33371</name>
</gene>
<accession>X6LRK1</accession>
<reference evidence="3 4" key="1">
    <citation type="journal article" date="2013" name="Curr. Biol.">
        <title>The Genome of the Foraminiferan Reticulomyxa filosa.</title>
        <authorList>
            <person name="Glockner G."/>
            <person name="Hulsmann N."/>
            <person name="Schleicher M."/>
            <person name="Noegel A.A."/>
            <person name="Eichinger L."/>
            <person name="Gallinger C."/>
            <person name="Pawlowski J."/>
            <person name="Sierra R."/>
            <person name="Euteneuer U."/>
            <person name="Pillet L."/>
            <person name="Moustafa A."/>
            <person name="Platzer M."/>
            <person name="Groth M."/>
            <person name="Szafranski K."/>
            <person name="Schliwa M."/>
        </authorList>
    </citation>
    <scope>NUCLEOTIDE SEQUENCE [LARGE SCALE GENOMIC DNA]</scope>
</reference>
<dbReference type="OrthoDB" id="2110130at2759"/>
<dbReference type="Gene3D" id="3.40.50.300">
    <property type="entry name" value="P-loop containing nucleotide triphosphate hydrolases"/>
    <property type="match status" value="1"/>
</dbReference>
<dbReference type="Pfam" id="PF00005">
    <property type="entry name" value="ABC_tran"/>
    <property type="match status" value="1"/>
</dbReference>
<feature type="domain" description="ABC transporter" evidence="2">
    <location>
        <begin position="19"/>
        <end position="60"/>
    </location>
</feature>
<organism evidence="3 4">
    <name type="scientific">Reticulomyxa filosa</name>
    <dbReference type="NCBI Taxonomy" id="46433"/>
    <lineage>
        <taxon>Eukaryota</taxon>
        <taxon>Sar</taxon>
        <taxon>Rhizaria</taxon>
        <taxon>Retaria</taxon>
        <taxon>Foraminifera</taxon>
        <taxon>Monothalamids</taxon>
        <taxon>Reticulomyxidae</taxon>
        <taxon>Reticulomyxa</taxon>
    </lineage>
</organism>
<dbReference type="PANTHER" id="PTHR19211:SF134">
    <property type="entry name" value="ABC TRANSPORTER DOMAIN-CONTAINING PROTEIN"/>
    <property type="match status" value="1"/>
</dbReference>
<dbReference type="InterPro" id="IPR003439">
    <property type="entry name" value="ABC_transporter-like_ATP-bd"/>
</dbReference>
<keyword evidence="1" id="KW-0677">Repeat</keyword>
<protein>
    <recommendedName>
        <fullName evidence="2">ABC transporter domain-containing protein</fullName>
    </recommendedName>
</protein>
<feature type="non-terminal residue" evidence="3">
    <location>
        <position position="1"/>
    </location>
</feature>
<dbReference type="EMBL" id="ASPP01030748">
    <property type="protein sequence ID" value="ETO04031.1"/>
    <property type="molecule type" value="Genomic_DNA"/>
</dbReference>
<proteinExistence type="predicted"/>
<dbReference type="InterPro" id="IPR050611">
    <property type="entry name" value="ABCF"/>
</dbReference>
<dbReference type="InterPro" id="IPR027417">
    <property type="entry name" value="P-loop_NTPase"/>
</dbReference>
<evidence type="ECO:0000313" key="3">
    <source>
        <dbReference type="EMBL" id="ETO04031.1"/>
    </source>
</evidence>
<evidence type="ECO:0000256" key="1">
    <source>
        <dbReference type="ARBA" id="ARBA00022737"/>
    </source>
</evidence>
<name>X6LRK1_RETFI</name>
<comment type="caution">
    <text evidence="3">The sequence shown here is derived from an EMBL/GenBank/DDBJ whole genome shotgun (WGS) entry which is preliminary data.</text>
</comment>
<evidence type="ECO:0000313" key="4">
    <source>
        <dbReference type="Proteomes" id="UP000023152"/>
    </source>
</evidence>
<dbReference type="AlphaFoldDB" id="X6LRK1"/>
<dbReference type="GO" id="GO:0005524">
    <property type="term" value="F:ATP binding"/>
    <property type="evidence" value="ECO:0007669"/>
    <property type="project" value="InterPro"/>
</dbReference>
<dbReference type="GO" id="GO:0016887">
    <property type="term" value="F:ATP hydrolysis activity"/>
    <property type="evidence" value="ECO:0007669"/>
    <property type="project" value="InterPro"/>
</dbReference>
<sequence length="117" mass="13645">RYNLLIRPIHIGIKYKGLQFTDRMKNMKTSDLSGGWRMRVSLACALFVEPDVLLLDEPTNHLDFPSVIWLSEYLALEYPKDKTIVIVSHDRRFLNDVCTDIIHLETKKLAFYKGNYG</sequence>
<dbReference type="Proteomes" id="UP000023152">
    <property type="component" value="Unassembled WGS sequence"/>
</dbReference>
<evidence type="ECO:0000259" key="2">
    <source>
        <dbReference type="Pfam" id="PF00005"/>
    </source>
</evidence>
<dbReference type="PANTHER" id="PTHR19211">
    <property type="entry name" value="ATP-BINDING TRANSPORT PROTEIN-RELATED"/>
    <property type="match status" value="1"/>
</dbReference>
<dbReference type="SUPFAM" id="SSF52540">
    <property type="entry name" value="P-loop containing nucleoside triphosphate hydrolases"/>
    <property type="match status" value="1"/>
</dbReference>